<comment type="caution">
    <text evidence="17">The sequence shown here is derived from an EMBL/GenBank/DDBJ whole genome shotgun (WGS) entry which is preliminary data.</text>
</comment>
<dbReference type="GO" id="GO:0015344">
    <property type="term" value="F:siderophore uptake transmembrane transporter activity"/>
    <property type="evidence" value="ECO:0007669"/>
    <property type="project" value="TreeGrafter"/>
</dbReference>
<keyword evidence="9 12" id="KW-0472">Membrane</keyword>
<keyword evidence="6" id="KW-0732">Signal</keyword>
<evidence type="ECO:0000313" key="17">
    <source>
        <dbReference type="EMBL" id="GGI21528.1"/>
    </source>
</evidence>
<keyword evidence="3 12" id="KW-0813">Transport</keyword>
<keyword evidence="18" id="KW-1185">Reference proteome</keyword>
<evidence type="ECO:0000256" key="4">
    <source>
        <dbReference type="ARBA" id="ARBA00022452"/>
    </source>
</evidence>
<dbReference type="InterPro" id="IPR012910">
    <property type="entry name" value="Plug_dom"/>
</dbReference>
<comment type="similarity">
    <text evidence="2 12 13">Belongs to the TonB-dependent receptor family.</text>
</comment>
<dbReference type="EMBL" id="BMDI01000004">
    <property type="protein sequence ID" value="GGI21528.1"/>
    <property type="molecule type" value="Genomic_DNA"/>
</dbReference>
<name>A0A8J3ATL3_9BURK</name>
<dbReference type="PANTHER" id="PTHR30069">
    <property type="entry name" value="TONB-DEPENDENT OUTER MEMBRANE RECEPTOR"/>
    <property type="match status" value="1"/>
</dbReference>
<dbReference type="Proteomes" id="UP000642180">
    <property type="component" value="Unassembled WGS sequence"/>
</dbReference>
<evidence type="ECO:0000256" key="3">
    <source>
        <dbReference type="ARBA" id="ARBA00022448"/>
    </source>
</evidence>
<dbReference type="SUPFAM" id="SSF56935">
    <property type="entry name" value="Porins"/>
    <property type="match status" value="1"/>
</dbReference>
<keyword evidence="4 12" id="KW-1134">Transmembrane beta strand</keyword>
<dbReference type="AlphaFoldDB" id="A0A8J3ATL3"/>
<feature type="domain" description="TonB-dependent receptor plug" evidence="16">
    <location>
        <begin position="66"/>
        <end position="179"/>
    </location>
</feature>
<evidence type="ECO:0000259" key="16">
    <source>
        <dbReference type="Pfam" id="PF07715"/>
    </source>
</evidence>
<dbReference type="PROSITE" id="PS52016">
    <property type="entry name" value="TONB_DEPENDENT_REC_3"/>
    <property type="match status" value="1"/>
</dbReference>
<proteinExistence type="inferred from homology"/>
<sequence length="718" mass="78943">MLKSPGASRLPFLARKENALESYASRTWPLAAVLFVASTMTHAQTAAPEQQLQEVVVSASGFEQQVKDAPASISVITREELESNRVSSIAEAVAHVEGIDVTDGIGKTGGLNIQMRGMSSKFTLILIDGRRQNAAGNVTPNGFGETSTSFIPPTSAIERIEIIRGPMATLYGSDAMGGVINIITRKVGKEWAGSITVDGTINEHRDYGDSQSVSLFFNGPIKTDLLGLQVRARKFHRDNSDIQWNGRNPTATLVTGSSPTRADIETVGAKLTLTPNKNHELSLDIDQSRQTYDNKRGQLGTLDTATNFAGYGPTQKFNRDQITLAHTWRFSNSIWDTSLMRNTTETLGRTVPNLTTPPPGVVPGSPRTLESASTIFDTKLVTAIGRNMLSLGGQWLEAEMIEGVATQKFKYRQAAIFAENEWRIRDDLALTLGVRRDDHSTFGGKTSPRAYLVWNTNDNWTVKGGISKAYRTPGLEELHEGVVGYSGQGTNQTLGNPDLKPETSTSKEIGAYFDTLNGFRANLTVFQTDFKNAISSESLAPLVVGGVTTNRSRPINVDEASIQGVEMGSSWDFAKDWKLSANYTWIDSEQKSGANAGRPLNATPKHVLNTRVNWQVNDKTSAWARASYTGTRYRSEDTGNSRVKATLGDYKSYTLVDIGTNYKVSKNLTFGFAINNLLDHNFADYQRVVAANNVVSYQSYYRGNFERRRLWLSANYEF</sequence>
<dbReference type="InterPro" id="IPR036942">
    <property type="entry name" value="Beta-barrel_TonB_sf"/>
</dbReference>
<keyword evidence="7" id="KW-0406">Ion transport</keyword>
<evidence type="ECO:0000256" key="10">
    <source>
        <dbReference type="ARBA" id="ARBA00023170"/>
    </source>
</evidence>
<dbReference type="Gene3D" id="2.40.170.20">
    <property type="entry name" value="TonB-dependent receptor, beta-barrel domain"/>
    <property type="match status" value="1"/>
</dbReference>
<evidence type="ECO:0000256" key="7">
    <source>
        <dbReference type="ARBA" id="ARBA00023065"/>
    </source>
</evidence>
<reference evidence="18" key="1">
    <citation type="journal article" date="2019" name="Int. J. Syst. Evol. Microbiol.">
        <title>The Global Catalogue of Microorganisms (GCM) 10K type strain sequencing project: providing services to taxonomists for standard genome sequencing and annotation.</title>
        <authorList>
            <consortium name="The Broad Institute Genomics Platform"/>
            <consortium name="The Broad Institute Genome Sequencing Center for Infectious Disease"/>
            <person name="Wu L."/>
            <person name="Ma J."/>
        </authorList>
    </citation>
    <scope>NUCLEOTIDE SEQUENCE [LARGE SCALE GENOMIC DNA]</scope>
    <source>
        <strain evidence="18">CCM 2767</strain>
    </source>
</reference>
<organism evidence="17 18">
    <name type="scientific">Oxalicibacterium faecigallinarum</name>
    <dbReference type="NCBI Taxonomy" id="573741"/>
    <lineage>
        <taxon>Bacteria</taxon>
        <taxon>Pseudomonadati</taxon>
        <taxon>Pseudomonadota</taxon>
        <taxon>Betaproteobacteria</taxon>
        <taxon>Burkholderiales</taxon>
        <taxon>Oxalobacteraceae</taxon>
        <taxon>Oxalicibacterium</taxon>
    </lineage>
</organism>
<evidence type="ECO:0000256" key="5">
    <source>
        <dbReference type="ARBA" id="ARBA00022692"/>
    </source>
</evidence>
<dbReference type="CDD" id="cd01347">
    <property type="entry name" value="ligand_gated_channel"/>
    <property type="match status" value="1"/>
</dbReference>
<dbReference type="GO" id="GO:0044718">
    <property type="term" value="P:siderophore transmembrane transport"/>
    <property type="evidence" value="ECO:0007669"/>
    <property type="project" value="TreeGrafter"/>
</dbReference>
<evidence type="ECO:0000256" key="14">
    <source>
        <dbReference type="SAM" id="MobiDB-lite"/>
    </source>
</evidence>
<dbReference type="InterPro" id="IPR000531">
    <property type="entry name" value="Beta-barrel_TonB"/>
</dbReference>
<comment type="subcellular location">
    <subcellularLocation>
        <location evidence="1 12">Cell outer membrane</location>
        <topology evidence="1 12">Multi-pass membrane protein</topology>
    </subcellularLocation>
</comment>
<gene>
    <name evidence="17" type="primary">bfrA</name>
    <name evidence="17" type="ORF">GCM10008066_29500</name>
</gene>
<evidence type="ECO:0000256" key="1">
    <source>
        <dbReference type="ARBA" id="ARBA00004571"/>
    </source>
</evidence>
<evidence type="ECO:0000256" key="13">
    <source>
        <dbReference type="RuleBase" id="RU003357"/>
    </source>
</evidence>
<evidence type="ECO:0000256" key="2">
    <source>
        <dbReference type="ARBA" id="ARBA00009810"/>
    </source>
</evidence>
<evidence type="ECO:0000256" key="9">
    <source>
        <dbReference type="ARBA" id="ARBA00023136"/>
    </source>
</evidence>
<feature type="domain" description="TonB-dependent receptor-like beta-barrel" evidence="15">
    <location>
        <begin position="243"/>
        <end position="677"/>
    </location>
</feature>
<evidence type="ECO:0000256" key="12">
    <source>
        <dbReference type="PROSITE-ProRule" id="PRU01360"/>
    </source>
</evidence>
<evidence type="ECO:0000256" key="11">
    <source>
        <dbReference type="ARBA" id="ARBA00023237"/>
    </source>
</evidence>
<evidence type="ECO:0000256" key="8">
    <source>
        <dbReference type="ARBA" id="ARBA00023077"/>
    </source>
</evidence>
<dbReference type="InterPro" id="IPR039426">
    <property type="entry name" value="TonB-dep_rcpt-like"/>
</dbReference>
<protein>
    <submittedName>
        <fullName evidence="17">Exogenous ferric siderophore receptor</fullName>
    </submittedName>
</protein>
<dbReference type="Pfam" id="PF00593">
    <property type="entry name" value="TonB_dep_Rec_b-barrel"/>
    <property type="match status" value="1"/>
</dbReference>
<dbReference type="PANTHER" id="PTHR30069:SF53">
    <property type="entry name" value="COLICIN I RECEPTOR-RELATED"/>
    <property type="match status" value="1"/>
</dbReference>
<evidence type="ECO:0000259" key="15">
    <source>
        <dbReference type="Pfam" id="PF00593"/>
    </source>
</evidence>
<evidence type="ECO:0000313" key="18">
    <source>
        <dbReference type="Proteomes" id="UP000642180"/>
    </source>
</evidence>
<evidence type="ECO:0000256" key="6">
    <source>
        <dbReference type="ARBA" id="ARBA00022729"/>
    </source>
</evidence>
<accession>A0A8J3ATL3</accession>
<dbReference type="Gene3D" id="2.170.130.10">
    <property type="entry name" value="TonB-dependent receptor, plug domain"/>
    <property type="match status" value="1"/>
</dbReference>
<dbReference type="InterPro" id="IPR037066">
    <property type="entry name" value="Plug_dom_sf"/>
</dbReference>
<keyword evidence="8 13" id="KW-0798">TonB box</keyword>
<dbReference type="GO" id="GO:0009279">
    <property type="term" value="C:cell outer membrane"/>
    <property type="evidence" value="ECO:0007669"/>
    <property type="project" value="UniProtKB-SubCell"/>
</dbReference>
<dbReference type="Pfam" id="PF07715">
    <property type="entry name" value="Plug"/>
    <property type="match status" value="1"/>
</dbReference>
<keyword evidence="5 12" id="KW-0812">Transmembrane</keyword>
<keyword evidence="10 17" id="KW-0675">Receptor</keyword>
<dbReference type="RefSeq" id="WP_188382172.1">
    <property type="nucleotide sequence ID" value="NZ_BMDI01000004.1"/>
</dbReference>
<keyword evidence="11 12" id="KW-0998">Cell outer membrane</keyword>
<feature type="region of interest" description="Disordered" evidence="14">
    <location>
        <begin position="348"/>
        <end position="367"/>
    </location>
</feature>